<dbReference type="SUPFAM" id="SSF52540">
    <property type="entry name" value="P-loop containing nucleoside triphosphate hydrolases"/>
    <property type="match status" value="2"/>
</dbReference>
<name>A0ABD3IYZ0_EUCGL</name>
<gene>
    <name evidence="15" type="ORF">ACJRO7_005093</name>
</gene>
<dbReference type="InterPro" id="IPR027417">
    <property type="entry name" value="P-loop_NTPase"/>
</dbReference>
<dbReference type="Gene3D" id="1.20.1560.10">
    <property type="entry name" value="ABC transporter type 1, transmembrane domain"/>
    <property type="match status" value="1"/>
</dbReference>
<evidence type="ECO:0000256" key="7">
    <source>
        <dbReference type="ARBA" id="ARBA00022840"/>
    </source>
</evidence>
<evidence type="ECO:0000256" key="9">
    <source>
        <dbReference type="ARBA" id="ARBA00023136"/>
    </source>
</evidence>
<dbReference type="SUPFAM" id="SSF90123">
    <property type="entry name" value="ABC transporter transmembrane region"/>
    <property type="match status" value="2"/>
</dbReference>
<comment type="similarity">
    <text evidence="2">Belongs to the ABC transporter superfamily. ABCB family. Multidrug resistance exporter (TC 3.A.1.201) subfamily.</text>
</comment>
<dbReference type="Pfam" id="PF00664">
    <property type="entry name" value="ABC_membrane"/>
    <property type="match status" value="2"/>
</dbReference>
<accession>A0ABD3IYZ0</accession>
<evidence type="ECO:0000256" key="1">
    <source>
        <dbReference type="ARBA" id="ARBA00004651"/>
    </source>
</evidence>
<feature type="transmembrane region" description="Helical" evidence="12">
    <location>
        <begin position="696"/>
        <end position="719"/>
    </location>
</feature>
<feature type="compositionally biased region" description="Basic and acidic residues" evidence="11">
    <location>
        <begin position="605"/>
        <end position="618"/>
    </location>
</feature>
<feature type="compositionally biased region" description="Polar residues" evidence="11">
    <location>
        <begin position="619"/>
        <end position="631"/>
    </location>
</feature>
<sequence>MSDEDKNGAVAAKKRGTERTTGSLRSIFMHADAADKLLMALGFLGAVGDGFTTPLVLFISSQLMNHIGNVSSFTTGTFLQDINKNVVALLYLACGSFVACFLEGYCWTRTGERQAARMRARYLKAVLRQDVGYFDLHVTSTSEVITSVSNDSLVIQDVLSEKVPNFLMNASMFVGSYIVAFLMLWRLAIVGFPFVVLLVIPGFMYGRTLMNLARKIRKEYNKAGAVAEQAVSSIRTVYAFVGEDKTIAEYSAALRGSVELGLRQGLAKGLAIGSNGVVFAIWSFMSYYGSRMVMYHDAKGGTVFAVGAAIAVGGLSLGSGLSNVKYFSEACSAGERIMEMINRVPKIDSDSPEGEIIDTVSGEVEFRHVKFAYPSRPDALIFRDFNLRVPAGRTVALVGGSGSGKSTVIALLQRFYDPLGGEILLDGVPIERLQVKWLRSQMGLVSQEPALFATSIKENILFGKEDATFDEVVEAAKASNAHNFISQLPQGYDTQVGERGVQMSGGQKQRIAIARAIIKSPRILLLDEATSALDSESERVVQEALDKAAIGRTTIIVAHRLSTIRNANLIAVVKDGQIFESGSHEELIGDDSSLYASLVRLQQTESHDAATHHHHEDFSSPTISAADANNTSSRRLSHVSRSSSANSAAGPGRASLGGADQAGFMDEQKFPVPSLRRLLALNAPEWRQACMGCGSAVLFGAVQPVYAFALGSVVSVYFLTDHDEVKRKTRTYSLCFLGLAVFSLLINVSQHYNFAYMGEYLTKRLRERMLSKVLTFEVGWFDQDENSSGTVCARLAKDASVVRSLVGDRMALVVQTASAVTIAFTMGLVIAWRLALVMIAVQPIVIACFYVQKVLLKSMSQKAIKAQDESSKLAAEAVSNLRTITAFSSQGRILRMLERAQEGPRRQSIKQSWYAGLGLGASQSLTSCTWALDFWYGGKLVSKGYISGKALFETFMILVSTGRVIADAGSMTSDLVKGSEAVGSVFAILDRYTRIEPEDPEGHKPEKMTGQVEIRDVDFAYPARPDVMIFKDFSIRIEAGKSTALVGQSGSGKSTIIGLIERFYDPLRGVVKVDGRDIRSYDLRSLRKHIALVSQEPTLFAGTIRENIAYGASENVDEVEIVEAAKAANAHDFIASLKDGYDTWCGERGVQLSGGQKQRIAIARAILKNPTILLLDEATSALDSQSEKIVQDALERVMVGRTSVVVAHRLSTIQNCDTIAVLDKGKVVERGTHSSLLAKGPSGAYYSLVSLQRTGNPP</sequence>
<evidence type="ECO:0000256" key="4">
    <source>
        <dbReference type="ARBA" id="ARBA00022692"/>
    </source>
</evidence>
<dbReference type="CDD" id="cd18577">
    <property type="entry name" value="ABC_6TM_Pgp_ABCB1_D1_like"/>
    <property type="match status" value="1"/>
</dbReference>
<feature type="transmembrane region" description="Helical" evidence="12">
    <location>
        <begin position="731"/>
        <end position="748"/>
    </location>
</feature>
<evidence type="ECO:0000259" key="13">
    <source>
        <dbReference type="PROSITE" id="PS50893"/>
    </source>
</evidence>
<keyword evidence="7" id="KW-0067">ATP-binding</keyword>
<feature type="transmembrane region" description="Helical" evidence="12">
    <location>
        <begin position="191"/>
        <end position="210"/>
    </location>
</feature>
<dbReference type="CDD" id="cd18578">
    <property type="entry name" value="ABC_6TM_Pgp_ABCB1_D2_like"/>
    <property type="match status" value="1"/>
</dbReference>
<dbReference type="SMART" id="SM00382">
    <property type="entry name" value="AAA"/>
    <property type="match status" value="2"/>
</dbReference>
<keyword evidence="9 12" id="KW-0472">Membrane</keyword>
<organism evidence="15 16">
    <name type="scientific">Eucalyptus globulus</name>
    <name type="common">Tasmanian blue gum</name>
    <dbReference type="NCBI Taxonomy" id="34317"/>
    <lineage>
        <taxon>Eukaryota</taxon>
        <taxon>Viridiplantae</taxon>
        <taxon>Streptophyta</taxon>
        <taxon>Embryophyta</taxon>
        <taxon>Tracheophyta</taxon>
        <taxon>Spermatophyta</taxon>
        <taxon>Magnoliopsida</taxon>
        <taxon>eudicotyledons</taxon>
        <taxon>Gunneridae</taxon>
        <taxon>Pentapetalae</taxon>
        <taxon>rosids</taxon>
        <taxon>malvids</taxon>
        <taxon>Myrtales</taxon>
        <taxon>Myrtaceae</taxon>
        <taxon>Myrtoideae</taxon>
        <taxon>Eucalypteae</taxon>
        <taxon>Eucalyptus</taxon>
    </lineage>
</organism>
<feature type="transmembrane region" description="Helical" evidence="12">
    <location>
        <begin position="88"/>
        <end position="108"/>
    </location>
</feature>
<evidence type="ECO:0000256" key="10">
    <source>
        <dbReference type="ARBA" id="ARBA00023180"/>
    </source>
</evidence>
<evidence type="ECO:0000256" key="8">
    <source>
        <dbReference type="ARBA" id="ARBA00022989"/>
    </source>
</evidence>
<evidence type="ECO:0000256" key="3">
    <source>
        <dbReference type="ARBA" id="ARBA00022448"/>
    </source>
</evidence>
<evidence type="ECO:0000313" key="16">
    <source>
        <dbReference type="Proteomes" id="UP001634007"/>
    </source>
</evidence>
<feature type="domain" description="ABC transmembrane type-1" evidence="14">
    <location>
        <begin position="40"/>
        <end position="329"/>
    </location>
</feature>
<dbReference type="PANTHER" id="PTHR45136:SF2">
    <property type="entry name" value="ABC TRANSPORTER DOMAIN-CONTAINING PROTEIN"/>
    <property type="match status" value="1"/>
</dbReference>
<feature type="transmembrane region" description="Helical" evidence="12">
    <location>
        <begin position="836"/>
        <end position="856"/>
    </location>
</feature>
<dbReference type="FunFam" id="1.20.1560.10:FF:000029">
    <property type="entry name" value="ABC transporter B family member 1"/>
    <property type="match status" value="1"/>
</dbReference>
<dbReference type="GO" id="GO:0005886">
    <property type="term" value="C:plasma membrane"/>
    <property type="evidence" value="ECO:0007669"/>
    <property type="project" value="UniProtKB-SubCell"/>
</dbReference>
<dbReference type="PROSITE" id="PS50929">
    <property type="entry name" value="ABC_TM1F"/>
    <property type="match status" value="2"/>
</dbReference>
<proteinExistence type="inferred from homology"/>
<dbReference type="EMBL" id="JBJKBG010000010">
    <property type="protein sequence ID" value="KAL3720207.1"/>
    <property type="molecule type" value="Genomic_DNA"/>
</dbReference>
<feature type="transmembrane region" description="Helical" evidence="12">
    <location>
        <begin position="166"/>
        <end position="185"/>
    </location>
</feature>
<feature type="transmembrane region" description="Helical" evidence="12">
    <location>
        <begin position="269"/>
        <end position="288"/>
    </location>
</feature>
<feature type="transmembrane region" description="Helical" evidence="12">
    <location>
        <begin position="300"/>
        <end position="318"/>
    </location>
</feature>
<feature type="region of interest" description="Disordered" evidence="11">
    <location>
        <begin position="605"/>
        <end position="655"/>
    </location>
</feature>
<feature type="domain" description="ABC transporter" evidence="13">
    <location>
        <begin position="364"/>
        <end position="600"/>
    </location>
</feature>
<evidence type="ECO:0000256" key="6">
    <source>
        <dbReference type="ARBA" id="ARBA00022741"/>
    </source>
</evidence>
<keyword evidence="16" id="KW-1185">Reference proteome</keyword>
<keyword evidence="5" id="KW-0677">Repeat</keyword>
<dbReference type="FunFam" id="1.20.1560.10:FF:000126">
    <property type="entry name" value="Putative ABC transporter B family member 8"/>
    <property type="match status" value="1"/>
</dbReference>
<reference evidence="15 16" key="1">
    <citation type="submission" date="2024-11" db="EMBL/GenBank/DDBJ databases">
        <title>Chromosome-level genome assembly of Eucalyptus globulus Labill. provides insights into its genome evolution.</title>
        <authorList>
            <person name="Li X."/>
        </authorList>
    </citation>
    <scope>NUCLEOTIDE SEQUENCE [LARGE SCALE GENOMIC DNA]</scope>
    <source>
        <strain evidence="15">CL2024</strain>
        <tissue evidence="15">Fresh tender leaves</tissue>
    </source>
</reference>
<dbReference type="InterPro" id="IPR017871">
    <property type="entry name" value="ABC_transporter-like_CS"/>
</dbReference>
<dbReference type="Gene3D" id="3.40.50.300">
    <property type="entry name" value="P-loop containing nucleotide triphosphate hydrolases"/>
    <property type="match status" value="2"/>
</dbReference>
<dbReference type="AlphaFoldDB" id="A0ABD3IYZ0"/>
<keyword evidence="8 12" id="KW-1133">Transmembrane helix</keyword>
<keyword evidence="6" id="KW-0547">Nucleotide-binding</keyword>
<comment type="caution">
    <text evidence="15">The sequence shown here is derived from an EMBL/GenBank/DDBJ whole genome shotgun (WGS) entry which is preliminary data.</text>
</comment>
<dbReference type="CDD" id="cd03249">
    <property type="entry name" value="ABC_MTABC3_MDL1_MDL2"/>
    <property type="match status" value="2"/>
</dbReference>
<dbReference type="Pfam" id="PF00005">
    <property type="entry name" value="ABC_tran"/>
    <property type="match status" value="2"/>
</dbReference>
<feature type="compositionally biased region" description="Low complexity" evidence="11">
    <location>
        <begin position="639"/>
        <end position="654"/>
    </location>
</feature>
<evidence type="ECO:0000256" key="11">
    <source>
        <dbReference type="SAM" id="MobiDB-lite"/>
    </source>
</evidence>
<dbReference type="PANTHER" id="PTHR45136">
    <property type="entry name" value="ABC TRANSPORTER DOMAIN-CONTAINING PROTEIN"/>
    <property type="match status" value="1"/>
</dbReference>
<evidence type="ECO:0000259" key="14">
    <source>
        <dbReference type="PROSITE" id="PS50929"/>
    </source>
</evidence>
<dbReference type="InterPro" id="IPR003439">
    <property type="entry name" value="ABC_transporter-like_ATP-bd"/>
</dbReference>
<dbReference type="Proteomes" id="UP001634007">
    <property type="component" value="Unassembled WGS sequence"/>
</dbReference>
<keyword evidence="4 12" id="KW-0812">Transmembrane</keyword>
<dbReference type="FunFam" id="3.40.50.300:FF:000205">
    <property type="entry name" value="ABC transporter B family member 4"/>
    <property type="match status" value="2"/>
</dbReference>
<evidence type="ECO:0000313" key="15">
    <source>
        <dbReference type="EMBL" id="KAL3720207.1"/>
    </source>
</evidence>
<dbReference type="InterPro" id="IPR011527">
    <property type="entry name" value="ABC1_TM_dom"/>
</dbReference>
<evidence type="ECO:0000256" key="5">
    <source>
        <dbReference type="ARBA" id="ARBA00022737"/>
    </source>
</evidence>
<protein>
    <recommendedName>
        <fullName evidence="17">ABC transporter B family member 15-like</fullName>
    </recommendedName>
</protein>
<comment type="subcellular location">
    <subcellularLocation>
        <location evidence="1">Cell membrane</location>
        <topology evidence="1">Multi-pass membrane protein</topology>
    </subcellularLocation>
</comment>
<feature type="transmembrane region" description="Helical" evidence="12">
    <location>
        <begin position="37"/>
        <end position="59"/>
    </location>
</feature>
<keyword evidence="3" id="KW-0813">Transport</keyword>
<dbReference type="InterPro" id="IPR003593">
    <property type="entry name" value="AAA+_ATPase"/>
</dbReference>
<evidence type="ECO:0000256" key="12">
    <source>
        <dbReference type="SAM" id="Phobius"/>
    </source>
</evidence>
<dbReference type="GO" id="GO:0005524">
    <property type="term" value="F:ATP binding"/>
    <property type="evidence" value="ECO:0007669"/>
    <property type="project" value="UniProtKB-KW"/>
</dbReference>
<evidence type="ECO:0008006" key="17">
    <source>
        <dbReference type="Google" id="ProtNLM"/>
    </source>
</evidence>
<evidence type="ECO:0000256" key="2">
    <source>
        <dbReference type="ARBA" id="ARBA00007577"/>
    </source>
</evidence>
<feature type="domain" description="ABC transporter" evidence="13">
    <location>
        <begin position="1012"/>
        <end position="1249"/>
    </location>
</feature>
<dbReference type="PROSITE" id="PS00211">
    <property type="entry name" value="ABC_TRANSPORTER_1"/>
    <property type="match status" value="2"/>
</dbReference>
<feature type="domain" description="ABC transmembrane type-1" evidence="14">
    <location>
        <begin position="692"/>
        <end position="977"/>
    </location>
</feature>
<dbReference type="PROSITE" id="PS50893">
    <property type="entry name" value="ABC_TRANSPORTER_2"/>
    <property type="match status" value="2"/>
</dbReference>
<keyword evidence="10" id="KW-0325">Glycoprotein</keyword>
<dbReference type="InterPro" id="IPR036640">
    <property type="entry name" value="ABC1_TM_sf"/>
</dbReference>